<dbReference type="Proteomes" id="UP000321797">
    <property type="component" value="Unassembled WGS sequence"/>
</dbReference>
<accession>A0A5C7XSB1</accession>
<organism evidence="1 2">
    <name type="scientific">Mycolicibacter arupensis</name>
    <dbReference type="NCBI Taxonomy" id="342002"/>
    <lineage>
        <taxon>Bacteria</taxon>
        <taxon>Bacillati</taxon>
        <taxon>Actinomycetota</taxon>
        <taxon>Actinomycetes</taxon>
        <taxon>Mycobacteriales</taxon>
        <taxon>Mycobacteriaceae</taxon>
        <taxon>Mycolicibacter</taxon>
    </lineage>
</organism>
<gene>
    <name evidence="1" type="ORF">E6Q54_18405</name>
</gene>
<evidence type="ECO:0000313" key="2">
    <source>
        <dbReference type="Proteomes" id="UP000321797"/>
    </source>
</evidence>
<dbReference type="EMBL" id="SSGD01000127">
    <property type="protein sequence ID" value="TXI52405.1"/>
    <property type="molecule type" value="Genomic_DNA"/>
</dbReference>
<comment type="caution">
    <text evidence="1">The sequence shown here is derived from an EMBL/GenBank/DDBJ whole genome shotgun (WGS) entry which is preliminary data.</text>
</comment>
<reference evidence="1 2" key="1">
    <citation type="submission" date="2018-09" db="EMBL/GenBank/DDBJ databases">
        <title>Metagenome Assembled Genomes from an Advanced Water Purification Facility.</title>
        <authorList>
            <person name="Stamps B.W."/>
            <person name="Spear J.R."/>
        </authorList>
    </citation>
    <scope>NUCLEOTIDE SEQUENCE [LARGE SCALE GENOMIC DNA]</scope>
    <source>
        <strain evidence="1">Bin_29_2</strain>
    </source>
</reference>
<proteinExistence type="predicted"/>
<name>A0A5C7XSB1_9MYCO</name>
<protein>
    <submittedName>
        <fullName evidence="1">Uncharacterized protein</fullName>
    </submittedName>
</protein>
<sequence length="111" mass="12010">MKEFSIADEEETMVMSRGARRRVVAGALGACAVAGAAVAGPAQASVAEASGLPAAVHLAGGQLALGHGSAAGHDPAQTVFATDWRSAPLPQVWGRHHWWRHHHLWHHWWWW</sequence>
<dbReference type="RefSeq" id="WP_207572053.1">
    <property type="nucleotide sequence ID" value="NZ_MVHH01000041.1"/>
</dbReference>
<evidence type="ECO:0000313" key="1">
    <source>
        <dbReference type="EMBL" id="TXI52405.1"/>
    </source>
</evidence>
<dbReference type="AlphaFoldDB" id="A0A5C7XSB1"/>